<accession>A0AAW5F321</accession>
<protein>
    <recommendedName>
        <fullName evidence="5">DUF308 domain-containing protein</fullName>
    </recommendedName>
</protein>
<dbReference type="GeneID" id="57970407"/>
<dbReference type="EMBL" id="JAINVB010000001">
    <property type="protein sequence ID" value="MCK0086407.1"/>
    <property type="molecule type" value="Genomic_DNA"/>
</dbReference>
<comment type="caution">
    <text evidence="2">The sequence shown here is derived from an EMBL/GenBank/DDBJ whole genome shotgun (WGS) entry which is preliminary data.</text>
</comment>
<evidence type="ECO:0000256" key="1">
    <source>
        <dbReference type="SAM" id="Phobius"/>
    </source>
</evidence>
<dbReference type="RefSeq" id="WP_003498487.1">
    <property type="nucleotide sequence ID" value="NZ_BAABZD010000018.1"/>
</dbReference>
<evidence type="ECO:0000313" key="3">
    <source>
        <dbReference type="EMBL" id="MDB2000045.1"/>
    </source>
</evidence>
<feature type="transmembrane region" description="Helical" evidence="1">
    <location>
        <begin position="146"/>
        <end position="164"/>
    </location>
</feature>
<feature type="transmembrane region" description="Helical" evidence="1">
    <location>
        <begin position="59"/>
        <end position="83"/>
    </location>
</feature>
<dbReference type="EMBL" id="JAQLGM010000013">
    <property type="protein sequence ID" value="MDB2000045.1"/>
    <property type="molecule type" value="Genomic_DNA"/>
</dbReference>
<gene>
    <name evidence="2" type="ORF">K5I21_11110</name>
    <name evidence="3" type="ORF">PM006_07515</name>
</gene>
<keyword evidence="1" id="KW-1133">Transmembrane helix</keyword>
<evidence type="ECO:0000313" key="2">
    <source>
        <dbReference type="EMBL" id="MCK0086407.1"/>
    </source>
</evidence>
<organism evidence="2 4">
    <name type="scientific">Clostridium symbiosum</name>
    <name type="common">Bacteroides symbiosus</name>
    <dbReference type="NCBI Taxonomy" id="1512"/>
    <lineage>
        <taxon>Bacteria</taxon>
        <taxon>Bacillati</taxon>
        <taxon>Bacillota</taxon>
        <taxon>Clostridia</taxon>
        <taxon>Lachnospirales</taxon>
        <taxon>Lachnospiraceae</taxon>
        <taxon>Otoolea</taxon>
    </lineage>
</organism>
<reference evidence="2" key="1">
    <citation type="journal article" date="2022" name="Cell Host Microbe">
        <title>Colonization of the live biotherapeutic product VE303 and modulation of the microbiota and metabolites in healthy volunteers.</title>
        <authorList>
            <person name="Dsouza M."/>
            <person name="Menon R."/>
            <person name="Crossette E."/>
            <person name="Bhattarai S.K."/>
            <person name="Schneider J."/>
            <person name="Kim Y.G."/>
            <person name="Reddy S."/>
            <person name="Caballero S."/>
            <person name="Felix C."/>
            <person name="Cornacchione L."/>
            <person name="Hendrickson J."/>
            <person name="Watson A.R."/>
            <person name="Minot S.S."/>
            <person name="Greenfield N."/>
            <person name="Schopf L."/>
            <person name="Szabady R."/>
            <person name="Patarroyo J."/>
            <person name="Smith W."/>
            <person name="Harrison P."/>
            <person name="Kuijper E.J."/>
            <person name="Kelly C.P."/>
            <person name="Olle B."/>
            <person name="Bobilev D."/>
            <person name="Silber J.L."/>
            <person name="Bucci V."/>
            <person name="Roberts B."/>
            <person name="Faith J."/>
            <person name="Norman J.M."/>
        </authorList>
    </citation>
    <scope>NUCLEOTIDE SEQUENCE</scope>
    <source>
        <strain evidence="2">VE303-04</strain>
    </source>
</reference>
<evidence type="ECO:0008006" key="5">
    <source>
        <dbReference type="Google" id="ProtNLM"/>
    </source>
</evidence>
<keyword evidence="1" id="KW-0472">Membrane</keyword>
<dbReference type="AlphaFoldDB" id="A0AAW5F321"/>
<feature type="transmembrane region" description="Helical" evidence="1">
    <location>
        <begin position="12"/>
        <end position="38"/>
    </location>
</feature>
<dbReference type="Proteomes" id="UP001300871">
    <property type="component" value="Unassembled WGS sequence"/>
</dbReference>
<dbReference type="Proteomes" id="UP001203136">
    <property type="component" value="Unassembled WGS sequence"/>
</dbReference>
<feature type="transmembrane region" description="Helical" evidence="1">
    <location>
        <begin position="89"/>
        <end position="109"/>
    </location>
</feature>
<reference evidence="3" key="2">
    <citation type="submission" date="2023-01" db="EMBL/GenBank/DDBJ databases">
        <title>Human gut microbiome strain richness.</title>
        <authorList>
            <person name="Chen-Liaw A."/>
        </authorList>
    </citation>
    <scope>NUCLEOTIDE SEQUENCE</scope>
    <source>
        <strain evidence="3">B1_m1001713B170214d0_201011</strain>
    </source>
</reference>
<sequence length="188" mass="20845">MNSRSKKIFWGLLIASLHIDLFGLVLLPACFGFAILYFGIYDLEKGGASFPLTQRQMKFYHALAAALVLLSGIIVFTSIIDILPDSEVWEVLPCVLEYIVCFVLMEVYAGRKPSLAGLKRGYAVVMGLALIGYWASLFVGSAGWQIFSSVIILICRVMVLTAAYSDRKYEASEPLEEKSPLINSSDMR</sequence>
<evidence type="ECO:0000313" key="4">
    <source>
        <dbReference type="Proteomes" id="UP001203136"/>
    </source>
</evidence>
<name>A0AAW5F321_CLOSY</name>
<feature type="transmembrane region" description="Helical" evidence="1">
    <location>
        <begin position="121"/>
        <end position="140"/>
    </location>
</feature>
<keyword evidence="1" id="KW-0812">Transmembrane</keyword>
<proteinExistence type="predicted"/>